<name>W2ITS7_PHYNI</name>
<proteinExistence type="predicted"/>
<dbReference type="Proteomes" id="UP000053864">
    <property type="component" value="Unassembled WGS sequence"/>
</dbReference>
<organism evidence="1">
    <name type="scientific">Phytophthora nicotianae</name>
    <name type="common">Potato buckeye rot agent</name>
    <name type="synonym">Phytophthora parasitica</name>
    <dbReference type="NCBI Taxonomy" id="4792"/>
    <lineage>
        <taxon>Eukaryota</taxon>
        <taxon>Sar</taxon>
        <taxon>Stramenopiles</taxon>
        <taxon>Oomycota</taxon>
        <taxon>Peronosporomycetes</taxon>
        <taxon>Peronosporales</taxon>
        <taxon>Peronosporaceae</taxon>
        <taxon>Phytophthora</taxon>
    </lineage>
</organism>
<gene>
    <name evidence="1" type="ORF">L916_11181</name>
</gene>
<dbReference type="EMBL" id="KI673659">
    <property type="protein sequence ID" value="ETL36927.1"/>
    <property type="molecule type" value="Genomic_DNA"/>
</dbReference>
<protein>
    <submittedName>
        <fullName evidence="1">Uncharacterized protein</fullName>
    </submittedName>
</protein>
<dbReference type="AlphaFoldDB" id="W2ITS7"/>
<dbReference type="EMBL" id="KI673659">
    <property type="protein sequence ID" value="ETL36928.1"/>
    <property type="molecule type" value="Genomic_DNA"/>
</dbReference>
<sequence length="106" mass="11597">MVNCCAQGDAVYFRNCRSRQGCGDAARDSGGAKTYCGIQHTGASMSRLRTQAVQVPSYVEMEARTARSLSSARHVIQLRANHVEPGEFAYCSLQSCCLNRNCMLLT</sequence>
<dbReference type="VEuPathDB" id="FungiDB:PPTG_24891"/>
<accession>W2ITS7</accession>
<feature type="non-terminal residue" evidence="1">
    <location>
        <position position="106"/>
    </location>
</feature>
<evidence type="ECO:0000313" key="1">
    <source>
        <dbReference type="EMBL" id="ETL36927.1"/>
    </source>
</evidence>
<reference evidence="1" key="1">
    <citation type="submission" date="2013-11" db="EMBL/GenBank/DDBJ databases">
        <title>The Genome Sequence of Phytophthora parasitica CJ05E6.</title>
        <authorList>
            <consortium name="The Broad Institute Genomics Platform"/>
            <person name="Russ C."/>
            <person name="Tyler B."/>
            <person name="Panabieres F."/>
            <person name="Shan W."/>
            <person name="Tripathy S."/>
            <person name="Grunwald N."/>
            <person name="Machado M."/>
            <person name="Johnson C.S."/>
            <person name="Arredondo F."/>
            <person name="Hong C."/>
            <person name="Coffey M."/>
            <person name="Young S.K."/>
            <person name="Zeng Q."/>
            <person name="Gargeya S."/>
            <person name="Fitzgerald M."/>
            <person name="Abouelleil A."/>
            <person name="Alvarado L."/>
            <person name="Chapman S.B."/>
            <person name="Gainer-Dewar J."/>
            <person name="Goldberg J."/>
            <person name="Griggs A."/>
            <person name="Gujja S."/>
            <person name="Hansen M."/>
            <person name="Howarth C."/>
            <person name="Imamovic A."/>
            <person name="Ireland A."/>
            <person name="Larimer J."/>
            <person name="McCowan C."/>
            <person name="Murphy C."/>
            <person name="Pearson M."/>
            <person name="Poon T.W."/>
            <person name="Priest M."/>
            <person name="Roberts A."/>
            <person name="Saif S."/>
            <person name="Shea T."/>
            <person name="Sykes S."/>
            <person name="Wortman J."/>
            <person name="Nusbaum C."/>
            <person name="Birren B."/>
        </authorList>
    </citation>
    <scope>NUCLEOTIDE SEQUENCE [LARGE SCALE GENOMIC DNA]</scope>
    <source>
        <strain evidence="1">CJ05E6</strain>
    </source>
</reference>